<protein>
    <submittedName>
        <fullName evidence="1">Uncharacterized protein</fullName>
    </submittedName>
</protein>
<keyword evidence="2" id="KW-1185">Reference proteome</keyword>
<dbReference type="Proteomes" id="UP001165586">
    <property type="component" value="Unassembled WGS sequence"/>
</dbReference>
<reference evidence="1" key="1">
    <citation type="submission" date="2022-08" db="EMBL/GenBank/DDBJ databases">
        <authorList>
            <person name="Deng Y."/>
            <person name="Han X.-F."/>
            <person name="Zhang Y.-Q."/>
        </authorList>
    </citation>
    <scope>NUCLEOTIDE SEQUENCE</scope>
    <source>
        <strain evidence="1">CPCC 203386</strain>
    </source>
</reference>
<evidence type="ECO:0000313" key="2">
    <source>
        <dbReference type="Proteomes" id="UP001165586"/>
    </source>
</evidence>
<name>A0ABT2HBY1_9MICO</name>
<feature type="non-terminal residue" evidence="1">
    <location>
        <position position="189"/>
    </location>
</feature>
<dbReference type="RefSeq" id="WP_259543745.1">
    <property type="nucleotide sequence ID" value="NZ_JANLCJ010000639.1"/>
</dbReference>
<sequence>KLLKENQNLGNRKFGFQNKESYTLSEVRDILDEHARYNVNIYDDIVEEYVSGLTSQTKTELEKLTKLAEERAAKIVEVENSVGDVAKLKSQIAEYEGKVKSYEEELTPFRTEKRKATANELLKGLVASGAELDVYDQLADALKEVEFKEGEDKKKKISPLLTKVFEAKPYLKPVAEHKFDSDETFKQPK</sequence>
<dbReference type="EMBL" id="JANLCJ010000639">
    <property type="protein sequence ID" value="MCS5737367.1"/>
    <property type="molecule type" value="Genomic_DNA"/>
</dbReference>
<proteinExistence type="predicted"/>
<comment type="caution">
    <text evidence="1">The sequence shown here is derived from an EMBL/GenBank/DDBJ whole genome shotgun (WGS) entry which is preliminary data.</text>
</comment>
<evidence type="ECO:0000313" key="1">
    <source>
        <dbReference type="EMBL" id="MCS5737367.1"/>
    </source>
</evidence>
<organism evidence="1 2">
    <name type="scientific">Herbiconiux daphne</name>
    <dbReference type="NCBI Taxonomy" id="2970914"/>
    <lineage>
        <taxon>Bacteria</taxon>
        <taxon>Bacillati</taxon>
        <taxon>Actinomycetota</taxon>
        <taxon>Actinomycetes</taxon>
        <taxon>Micrococcales</taxon>
        <taxon>Microbacteriaceae</taxon>
        <taxon>Herbiconiux</taxon>
    </lineage>
</organism>
<gene>
    <name evidence="1" type="ORF">N1032_26910</name>
</gene>
<feature type="non-terminal residue" evidence="1">
    <location>
        <position position="1"/>
    </location>
</feature>
<accession>A0ABT2HBY1</accession>